<keyword evidence="3" id="KW-0067">ATP-binding</keyword>
<dbReference type="EMBL" id="PVNS01000006">
    <property type="protein sequence ID" value="PRO65810.1"/>
    <property type="molecule type" value="Genomic_DNA"/>
</dbReference>
<feature type="domain" description="SF3 helicase" evidence="4">
    <location>
        <begin position="258"/>
        <end position="411"/>
    </location>
</feature>
<keyword evidence="1" id="KW-0547">Nucleotide-binding</keyword>
<dbReference type="SUPFAM" id="SSF52540">
    <property type="entry name" value="P-loop containing nucleoside triphosphate hydrolases"/>
    <property type="match status" value="1"/>
</dbReference>
<dbReference type="InterPro" id="IPR014015">
    <property type="entry name" value="Helicase_SF3_DNA-vir"/>
</dbReference>
<gene>
    <name evidence="5" type="ORF">C6I21_07890</name>
</gene>
<dbReference type="GO" id="GO:0005524">
    <property type="term" value="F:ATP binding"/>
    <property type="evidence" value="ECO:0007669"/>
    <property type="project" value="UniProtKB-KW"/>
</dbReference>
<organism evidence="5 6">
    <name type="scientific">Alkalicoccus urumqiensis</name>
    <name type="common">Bacillus urumqiensis</name>
    <dbReference type="NCBI Taxonomy" id="1548213"/>
    <lineage>
        <taxon>Bacteria</taxon>
        <taxon>Bacillati</taxon>
        <taxon>Bacillota</taxon>
        <taxon>Bacilli</taxon>
        <taxon>Bacillales</taxon>
        <taxon>Bacillaceae</taxon>
        <taxon>Alkalicoccus</taxon>
    </lineage>
</organism>
<dbReference type="PANTHER" id="PTHR35372">
    <property type="entry name" value="ATP BINDING PROTEIN-RELATED"/>
    <property type="match status" value="1"/>
</dbReference>
<dbReference type="Pfam" id="PF19263">
    <property type="entry name" value="DUF5906"/>
    <property type="match status" value="1"/>
</dbReference>
<dbReference type="GO" id="GO:0016787">
    <property type="term" value="F:hydrolase activity"/>
    <property type="evidence" value="ECO:0007669"/>
    <property type="project" value="UniProtKB-KW"/>
</dbReference>
<evidence type="ECO:0000256" key="3">
    <source>
        <dbReference type="ARBA" id="ARBA00022840"/>
    </source>
</evidence>
<keyword evidence="6" id="KW-1185">Reference proteome</keyword>
<dbReference type="InterPro" id="IPR014818">
    <property type="entry name" value="Phage/plasmid_primase_P4_C"/>
</dbReference>
<dbReference type="InterPro" id="IPR027417">
    <property type="entry name" value="P-loop_NTPase"/>
</dbReference>
<evidence type="ECO:0000313" key="5">
    <source>
        <dbReference type="EMBL" id="PRO65810.1"/>
    </source>
</evidence>
<evidence type="ECO:0000256" key="2">
    <source>
        <dbReference type="ARBA" id="ARBA00022801"/>
    </source>
</evidence>
<evidence type="ECO:0000259" key="4">
    <source>
        <dbReference type="PROSITE" id="PS51206"/>
    </source>
</evidence>
<evidence type="ECO:0000313" key="6">
    <source>
        <dbReference type="Proteomes" id="UP000243650"/>
    </source>
</evidence>
<dbReference type="PANTHER" id="PTHR35372:SF2">
    <property type="entry name" value="SF3 HELICASE DOMAIN-CONTAINING PROTEIN"/>
    <property type="match status" value="1"/>
</dbReference>
<keyword evidence="2" id="KW-0378">Hydrolase</keyword>
<dbReference type="AlphaFoldDB" id="A0A2P6MHT5"/>
<dbReference type="NCBIfam" id="TIGR01613">
    <property type="entry name" value="primase_Cterm"/>
    <property type="match status" value="1"/>
</dbReference>
<name>A0A2P6MHT5_ALKUR</name>
<dbReference type="InterPro" id="IPR006500">
    <property type="entry name" value="Helicase_put_C_phage/plasmid"/>
</dbReference>
<dbReference type="Gene3D" id="3.40.50.300">
    <property type="entry name" value="P-loop containing nucleotide triphosphate hydrolases"/>
    <property type="match status" value="1"/>
</dbReference>
<proteinExistence type="predicted"/>
<dbReference type="InterPro" id="IPR045455">
    <property type="entry name" value="NrS-1_pol-like_helicase"/>
</dbReference>
<protein>
    <recommendedName>
        <fullName evidence="4">SF3 helicase domain-containing protein</fullName>
    </recommendedName>
</protein>
<dbReference type="Pfam" id="PF08706">
    <property type="entry name" value="D5_N"/>
    <property type="match status" value="1"/>
</dbReference>
<comment type="caution">
    <text evidence="5">The sequence shown here is derived from an EMBL/GenBank/DDBJ whole genome shotgun (WGS) entry which is preliminary data.</text>
</comment>
<reference evidence="5 6" key="1">
    <citation type="submission" date="2018-03" db="EMBL/GenBank/DDBJ databases">
        <title>Bacillus urumqiensis sp. nov., a moderately haloalkaliphilic bacterium isolated from a salt lake.</title>
        <authorList>
            <person name="Zhao B."/>
            <person name="Liao Z."/>
        </authorList>
    </citation>
    <scope>NUCLEOTIDE SEQUENCE [LARGE SCALE GENOMIC DNA]</scope>
    <source>
        <strain evidence="5 6">BZ-SZ-XJ18</strain>
    </source>
</reference>
<dbReference type="InterPro" id="IPR051620">
    <property type="entry name" value="ORF904-like_C"/>
</dbReference>
<accession>A0A2P6MHT5</accession>
<dbReference type="RefSeq" id="WP_105958906.1">
    <property type="nucleotide sequence ID" value="NZ_PVNS01000006.1"/>
</dbReference>
<evidence type="ECO:0000256" key="1">
    <source>
        <dbReference type="ARBA" id="ARBA00022741"/>
    </source>
</evidence>
<dbReference type="PROSITE" id="PS51206">
    <property type="entry name" value="SF3_HELICASE_1"/>
    <property type="match status" value="1"/>
</dbReference>
<dbReference type="SMART" id="SM00885">
    <property type="entry name" value="D5_N"/>
    <property type="match status" value="1"/>
</dbReference>
<sequence>MRNGASVDTIHQTTLTEEIQRVLSAHADYRKLREAVVETYEDLEHYLQLIAPLAPIVGAEGAELVEKLVGENNLDTEVTERLVQEHVQKAEPSVSPASTQAVFEELACLRGVQREGKGLRKNANEFVSHVLRRVQVCRMRDELFVYTTKGTWILLDDMELKRLCRDILHETTPNAWTNAFGEEINQVLPLEVEKVPEMDPWPDYINVENGMLHLKSRKLKPHDPAFLSTTQLPLPFDPEADCPQFKQFLKEVFEGDPDLVHVAQESMGAVLDARNRAQKAYFLIGAGGNGKSVFTEVLTEVFSPELVGNIPLRELGGTFAIETLPGKWLNIAPENEVEKMDTQVFKAITGGDQVHVNRKYKTGISTRLRCTLFLVMNQAPHTMDTTKGFFRRLQFLPFTASFSGTRRNPHLAAQLKEEAQGIFRFAVDGYVALEQQQFQHTVSEKAEAVKDQYRDRVNHVEEFFSTNLQPDETAQLKKQEVYKLYKAWCKDQDLGQLEILSTQKFWPAMESTLHQGGVPFSEKKVNGERFLRGVAKRGLGVVNSDGRVSFPR</sequence>
<dbReference type="OrthoDB" id="9763644at2"/>
<dbReference type="Proteomes" id="UP000243650">
    <property type="component" value="Unassembled WGS sequence"/>
</dbReference>